<reference evidence="1" key="1">
    <citation type="submission" date="2019-10" db="EMBL/GenBank/DDBJ databases">
        <authorList>
            <consortium name="DOE Joint Genome Institute"/>
            <person name="Kuo A."/>
            <person name="Miyauchi S."/>
            <person name="Kiss E."/>
            <person name="Drula E."/>
            <person name="Kohler A."/>
            <person name="Sanchez-Garcia M."/>
            <person name="Andreopoulos B."/>
            <person name="Barry K.W."/>
            <person name="Bonito G."/>
            <person name="Buee M."/>
            <person name="Carver A."/>
            <person name="Chen C."/>
            <person name="Cichocki N."/>
            <person name="Clum A."/>
            <person name="Culley D."/>
            <person name="Crous P.W."/>
            <person name="Fauchery L."/>
            <person name="Girlanda M."/>
            <person name="Hayes R."/>
            <person name="Keri Z."/>
            <person name="Labutti K."/>
            <person name="Lipzen A."/>
            <person name="Lombard V."/>
            <person name="Magnuson J."/>
            <person name="Maillard F."/>
            <person name="Morin E."/>
            <person name="Murat C."/>
            <person name="Nolan M."/>
            <person name="Ohm R."/>
            <person name="Pangilinan J."/>
            <person name="Pereira M."/>
            <person name="Perotto S."/>
            <person name="Peter M."/>
            <person name="Riley R."/>
            <person name="Sitrit Y."/>
            <person name="Stielow B."/>
            <person name="Szollosi G."/>
            <person name="Zifcakova L."/>
            <person name="Stursova M."/>
            <person name="Spatafora J.W."/>
            <person name="Tedersoo L."/>
            <person name="Vaario L.-M."/>
            <person name="Yamada A."/>
            <person name="Yan M."/>
            <person name="Wang P."/>
            <person name="Xu J."/>
            <person name="Bruns T."/>
            <person name="Baldrian P."/>
            <person name="Vilgalys R."/>
            <person name="Henrissat B."/>
            <person name="Grigoriev I.V."/>
            <person name="Hibbett D."/>
            <person name="Nagy L.G."/>
            <person name="Martin F.M."/>
        </authorList>
    </citation>
    <scope>NUCLEOTIDE SEQUENCE</scope>
    <source>
        <strain evidence="1">P2</strain>
    </source>
</reference>
<evidence type="ECO:0000313" key="1">
    <source>
        <dbReference type="EMBL" id="KAF9645368.1"/>
    </source>
</evidence>
<proteinExistence type="predicted"/>
<gene>
    <name evidence="1" type="ORF">BDM02DRAFT_3120318</name>
</gene>
<name>A0ACB6Z7U8_THEGA</name>
<comment type="caution">
    <text evidence="1">The sequence shown here is derived from an EMBL/GenBank/DDBJ whole genome shotgun (WGS) entry which is preliminary data.</text>
</comment>
<organism evidence="1 2">
    <name type="scientific">Thelephora ganbajun</name>
    <name type="common">Ganba fungus</name>
    <dbReference type="NCBI Taxonomy" id="370292"/>
    <lineage>
        <taxon>Eukaryota</taxon>
        <taxon>Fungi</taxon>
        <taxon>Dikarya</taxon>
        <taxon>Basidiomycota</taxon>
        <taxon>Agaricomycotina</taxon>
        <taxon>Agaricomycetes</taxon>
        <taxon>Thelephorales</taxon>
        <taxon>Thelephoraceae</taxon>
        <taxon>Thelephora</taxon>
    </lineage>
</organism>
<sequence length="653" mass="71802">MSSSVFYKFASQRTESRVTFDGTGISVFDLKKEIILANNLGKANDFDLFIYDSSNQEYKDDSQIIPRSTSVIVKRRPPVRPGKGRAAMYISGTPDASSEKHTPTVTPANNTWHRPGLSSGHTSKRFDSREKEKERDDPQKPVLKSSVATDDEAAAMAAMFQAQSANWEETQEKMSQATRIDFKPRTGSYNPRGGKPFSHQPEKPLPPSYVCYRCGQKGHWIQDCPTNNDRDFDNKPRIKRTTGIPRSFLKSVDSPSGQLSGGVMVTPEGGFVVAQPDSAAWQKQVSRPKGLTETDVRERKPTDPSLACPIDNRLFRDAVKTPCCEKAYCEECIQTYLLEHDFICPSCQKKIASLDKLMINKPLRTKVGDHIDKAMEESRKEVEVLGSSGTPTQNVVTTEVEQDSSTNVEDEDSNLEYRPEGGVDVARMINEGIPQLQAQIAQLSKMLQNPSLPPQARHSTEYQLNQLQVQLTQAQAMTAFAAAASTLQQQAQQQQVQQQQQQVQQAQVQQQQQMAMVTGMGMAGFNMAMNPMAAMNMGMNIPGMGVGPMGSMGNMGSMGGMGNMGNMGGMGGMGGMGSMGMSMPGIGGNLNQIGGMGQPPQMWNHGMQQQGGQDSAYQRLPVTNRRKNLKRDRPSDFLEVGGGNDPKVARYWE</sequence>
<accession>A0ACB6Z7U8</accession>
<protein>
    <submittedName>
        <fullName evidence="1">DWNN-domain-containing protein</fullName>
    </submittedName>
</protein>
<dbReference type="Proteomes" id="UP000886501">
    <property type="component" value="Unassembled WGS sequence"/>
</dbReference>
<evidence type="ECO:0000313" key="2">
    <source>
        <dbReference type="Proteomes" id="UP000886501"/>
    </source>
</evidence>
<keyword evidence="2" id="KW-1185">Reference proteome</keyword>
<dbReference type="EMBL" id="MU118093">
    <property type="protein sequence ID" value="KAF9645368.1"/>
    <property type="molecule type" value="Genomic_DNA"/>
</dbReference>
<reference evidence="1" key="2">
    <citation type="journal article" date="2020" name="Nat. Commun.">
        <title>Large-scale genome sequencing of mycorrhizal fungi provides insights into the early evolution of symbiotic traits.</title>
        <authorList>
            <person name="Miyauchi S."/>
            <person name="Kiss E."/>
            <person name="Kuo A."/>
            <person name="Drula E."/>
            <person name="Kohler A."/>
            <person name="Sanchez-Garcia M."/>
            <person name="Morin E."/>
            <person name="Andreopoulos B."/>
            <person name="Barry K.W."/>
            <person name="Bonito G."/>
            <person name="Buee M."/>
            <person name="Carver A."/>
            <person name="Chen C."/>
            <person name="Cichocki N."/>
            <person name="Clum A."/>
            <person name="Culley D."/>
            <person name="Crous P.W."/>
            <person name="Fauchery L."/>
            <person name="Girlanda M."/>
            <person name="Hayes R.D."/>
            <person name="Keri Z."/>
            <person name="LaButti K."/>
            <person name="Lipzen A."/>
            <person name="Lombard V."/>
            <person name="Magnuson J."/>
            <person name="Maillard F."/>
            <person name="Murat C."/>
            <person name="Nolan M."/>
            <person name="Ohm R.A."/>
            <person name="Pangilinan J."/>
            <person name="Pereira M.F."/>
            <person name="Perotto S."/>
            <person name="Peter M."/>
            <person name="Pfister S."/>
            <person name="Riley R."/>
            <person name="Sitrit Y."/>
            <person name="Stielow J.B."/>
            <person name="Szollosi G."/>
            <person name="Zifcakova L."/>
            <person name="Stursova M."/>
            <person name="Spatafora J.W."/>
            <person name="Tedersoo L."/>
            <person name="Vaario L.M."/>
            <person name="Yamada A."/>
            <person name="Yan M."/>
            <person name="Wang P."/>
            <person name="Xu J."/>
            <person name="Bruns T."/>
            <person name="Baldrian P."/>
            <person name="Vilgalys R."/>
            <person name="Dunand C."/>
            <person name="Henrissat B."/>
            <person name="Grigoriev I.V."/>
            <person name="Hibbett D."/>
            <person name="Nagy L.G."/>
            <person name="Martin F.M."/>
        </authorList>
    </citation>
    <scope>NUCLEOTIDE SEQUENCE</scope>
    <source>
        <strain evidence="1">P2</strain>
    </source>
</reference>